<dbReference type="Gene3D" id="3.90.770.10">
    <property type="entry name" value="3-hydroxy-3-methylglutaryl-coenzyme A Reductase, Chain A, domain 2"/>
    <property type="match status" value="1"/>
</dbReference>
<evidence type="ECO:0000256" key="4">
    <source>
        <dbReference type="ARBA" id="ARBA00023002"/>
    </source>
</evidence>
<dbReference type="Pfam" id="PF00368">
    <property type="entry name" value="HMG-CoA_red"/>
    <property type="match status" value="1"/>
</dbReference>
<evidence type="ECO:0000313" key="6">
    <source>
        <dbReference type="Proteomes" id="UP000032427"/>
    </source>
</evidence>
<keyword evidence="3" id="KW-0521">NADP</keyword>
<dbReference type="KEGG" id="awd:AWOD_II_0948"/>
<accession>A0A090ID97</accession>
<dbReference type="PATRIC" id="fig|80852.17.peg.3746"/>
<dbReference type="GO" id="GO:0004420">
    <property type="term" value="F:hydroxymethylglutaryl-CoA reductase (NADPH) activity"/>
    <property type="evidence" value="ECO:0007669"/>
    <property type="project" value="UniProtKB-EC"/>
</dbReference>
<dbReference type="PANTHER" id="PTHR10572:SF24">
    <property type="entry name" value="3-HYDROXY-3-METHYLGLUTARYL-COENZYME A REDUCTASE"/>
    <property type="match status" value="1"/>
</dbReference>
<evidence type="ECO:0000256" key="1">
    <source>
        <dbReference type="ARBA" id="ARBA00007661"/>
    </source>
</evidence>
<dbReference type="GO" id="GO:0008299">
    <property type="term" value="P:isoprenoid biosynthetic process"/>
    <property type="evidence" value="ECO:0007669"/>
    <property type="project" value="InterPro"/>
</dbReference>
<dbReference type="PANTHER" id="PTHR10572">
    <property type="entry name" value="3-HYDROXY-3-METHYLGLUTARYL-COENZYME A REDUCTASE"/>
    <property type="match status" value="1"/>
</dbReference>
<dbReference type="GO" id="GO:0015936">
    <property type="term" value="P:coenzyme A metabolic process"/>
    <property type="evidence" value="ECO:0007669"/>
    <property type="project" value="InterPro"/>
</dbReference>
<dbReference type="InterPro" id="IPR009029">
    <property type="entry name" value="HMG_CoA_Rdtase_sub-bd_dom_sf"/>
</dbReference>
<dbReference type="CDD" id="cd00643">
    <property type="entry name" value="HMG-CoA_reductase_classI"/>
    <property type="match status" value="1"/>
</dbReference>
<evidence type="ECO:0000256" key="2">
    <source>
        <dbReference type="ARBA" id="ARBA00012999"/>
    </source>
</evidence>
<keyword evidence="4" id="KW-0560">Oxidoreductase</keyword>
<gene>
    <name evidence="5" type="ORF">AWOD_II_0948</name>
</gene>
<dbReference type="HOGENOM" id="CLU_001734_2_2_6"/>
<keyword evidence="6" id="KW-1185">Reference proteome</keyword>
<dbReference type="STRING" id="80852.AWOD_II_0948"/>
<dbReference type="Gene3D" id="3.30.70.420">
    <property type="entry name" value="Hydroxymethylglutaryl-CoA reductase, class I/II, NAD/NADP-binding domain"/>
    <property type="match status" value="1"/>
</dbReference>
<comment type="similarity">
    <text evidence="1">Belongs to the HMG-CoA reductase family.</text>
</comment>
<dbReference type="OrthoDB" id="9794902at2"/>
<evidence type="ECO:0000256" key="3">
    <source>
        <dbReference type="ARBA" id="ARBA00022857"/>
    </source>
</evidence>
<dbReference type="InterPro" id="IPR023076">
    <property type="entry name" value="HMG_CoA_Rdtase_CS"/>
</dbReference>
<dbReference type="EC" id="1.1.1.34" evidence="2"/>
<dbReference type="InterPro" id="IPR004554">
    <property type="entry name" value="HMG_CoA_Rdtase_eu_arc"/>
</dbReference>
<name>A0A090ID97_9GAMM</name>
<evidence type="ECO:0000313" key="5">
    <source>
        <dbReference type="EMBL" id="CED57569.1"/>
    </source>
</evidence>
<dbReference type="PROSITE" id="PS00318">
    <property type="entry name" value="HMG_COA_REDUCTASE_2"/>
    <property type="match status" value="1"/>
</dbReference>
<dbReference type="EMBL" id="LN554847">
    <property type="protein sequence ID" value="CED57569.1"/>
    <property type="molecule type" value="Genomic_DNA"/>
</dbReference>
<dbReference type="InterPro" id="IPR002202">
    <property type="entry name" value="HMG_CoA_Rdtase"/>
</dbReference>
<organism evidence="5 6">
    <name type="scientific">Aliivibrio wodanis</name>
    <dbReference type="NCBI Taxonomy" id="80852"/>
    <lineage>
        <taxon>Bacteria</taxon>
        <taxon>Pseudomonadati</taxon>
        <taxon>Pseudomonadota</taxon>
        <taxon>Gammaproteobacteria</taxon>
        <taxon>Vibrionales</taxon>
        <taxon>Vibrionaceae</taxon>
        <taxon>Aliivibrio</taxon>
    </lineage>
</organism>
<dbReference type="GeneID" id="28543203"/>
<reference evidence="6" key="1">
    <citation type="submission" date="2014-09" db="EMBL/GenBank/DDBJ databases">
        <authorList>
            <person name="Hjerde E."/>
        </authorList>
    </citation>
    <scope>NUCLEOTIDE SEQUENCE [LARGE SCALE GENOMIC DNA]</scope>
    <source>
        <strain evidence="6">06/09/139</strain>
    </source>
</reference>
<dbReference type="AlphaFoldDB" id="A0A090ID97"/>
<protein>
    <recommendedName>
        <fullName evidence="2">hydroxymethylglutaryl-CoA reductase (NADPH)</fullName>
        <ecNumber evidence="2">1.1.1.34</ecNumber>
    </recommendedName>
</protein>
<dbReference type="SUPFAM" id="SSF56542">
    <property type="entry name" value="Substrate-binding domain of HMG-CoA reductase"/>
    <property type="match status" value="1"/>
</dbReference>
<dbReference type="SUPFAM" id="SSF55035">
    <property type="entry name" value="NAD-binding domain of HMG-CoA reductase"/>
    <property type="match status" value="1"/>
</dbReference>
<dbReference type="InterPro" id="IPR023074">
    <property type="entry name" value="HMG_CoA_Rdtase_cat_sf"/>
</dbReference>
<dbReference type="InterPro" id="IPR009023">
    <property type="entry name" value="HMG_CoA_Rdtase_NAD(P)-bd_sf"/>
</dbReference>
<dbReference type="PROSITE" id="PS50065">
    <property type="entry name" value="HMG_COA_REDUCTASE_4"/>
    <property type="match status" value="1"/>
</dbReference>
<dbReference type="PRINTS" id="PR00071">
    <property type="entry name" value="HMGCOARDTASE"/>
</dbReference>
<sequence length="419" mass="44681">MPKLNLHRRDYVSILGGDISADKLEQSLKPNFEKPTKKLTPSPYLTDKNLIRRWDKLANPALQAELFDVHTQAQSQAYEKNIEHFIGTVKVPVGLTSPLRVNGLFAKGDYLVPLATTEAALVASYSRGSQLITASGGASAMLLNEGVTRTPAFAFYNLAEAGQFVAWAVTQYDTFKQLAEATTSHGKLSDINISIEGNHVYLVFEFLTGDASGQNMVTIATNAIFGYILENSPITPENAYLDGNLSGDKKASSQSLRSVRGKKVTAEVHIPAELVQKYLHTTPEKMMQFTQMSTVGATLSGTIGINAHYANALAALYIACGQDAACVAESAVGMTRIEVDRNGGLYASVTLPNLMLGTVGGGTGLPSQKACLEIMGLHGSGKSQALAEVCAALCLAGELSIVGAFCAGHFSRAHHKLAR</sequence>
<dbReference type="Proteomes" id="UP000032427">
    <property type="component" value="Chromosome 2"/>
</dbReference>
<proteinExistence type="inferred from homology"/>